<organism evidence="4 5">
    <name type="scientific">Rhodoferax lithotrophicus</name>
    <dbReference type="NCBI Taxonomy" id="2798804"/>
    <lineage>
        <taxon>Bacteria</taxon>
        <taxon>Pseudomonadati</taxon>
        <taxon>Pseudomonadota</taxon>
        <taxon>Betaproteobacteria</taxon>
        <taxon>Burkholderiales</taxon>
        <taxon>Comamonadaceae</taxon>
        <taxon>Rhodoferax</taxon>
    </lineage>
</organism>
<proteinExistence type="predicted"/>
<name>A0ABM7MMA9_9BURK</name>
<evidence type="ECO:0000313" key="4">
    <source>
        <dbReference type="EMBL" id="BCO27251.1"/>
    </source>
</evidence>
<accession>A0ABM7MMA9</accession>
<dbReference type="Gene3D" id="3.30.420.10">
    <property type="entry name" value="Ribonuclease H-like superfamily/Ribonuclease H"/>
    <property type="match status" value="1"/>
</dbReference>
<dbReference type="SMART" id="SM00479">
    <property type="entry name" value="EXOIII"/>
    <property type="match status" value="1"/>
</dbReference>
<dbReference type="SMART" id="SM00465">
    <property type="entry name" value="GIYc"/>
    <property type="match status" value="1"/>
</dbReference>
<reference evidence="4 5" key="1">
    <citation type="journal article" date="2021" name="Microbiol. Spectr.">
        <title>A Single Bacterium Capable of Oxidation and Reduction of Iron at Circumneutral pH.</title>
        <authorList>
            <person name="Kato S."/>
            <person name="Ohkuma M."/>
        </authorList>
    </citation>
    <scope>NUCLEOTIDE SEQUENCE [LARGE SCALE GENOMIC DNA]</scope>
    <source>
        <strain evidence="4 5">MIZ03</strain>
    </source>
</reference>
<feature type="domain" description="GIY-YIG" evidence="3">
    <location>
        <begin position="199"/>
        <end position="277"/>
    </location>
</feature>
<evidence type="ECO:0000313" key="5">
    <source>
        <dbReference type="Proteomes" id="UP000824366"/>
    </source>
</evidence>
<sequence length="476" mass="53315">MLPCYVLLDLETTGGSAQQDRITEIAAVRVEQGVEVARWSTLVNPGTPISGFIEKLTGINDAMVAHAPRFAEVASQLTTLLDGAVLVAHNVRFDHGFLQHELARTGITLRAKTLCTVRLSRLLYPQFKSHGLDAIMQRHGLSSTARHRAMGDVEVMQHWLQLACAELGTECVQRHAQTLLQGSAALPPQLDTPVSDIPDTPGVYLFYGETSLPLYVGKSVKLRSRIMSHFQAAGRNPREMRIAQDIRRIEWTETAGELGALLLEARLVKELQPLHNRQLRRENTLCAWRLEANPNSRPLLTLVRGKDLAPQQFGALYGPYRSKNQALSHLRELADTHGLCLQALGLESGKGRCFGHQTGHCKGVCCGEETPERHHLRLQMALAEHKLHVWPYTGKVGLREHNPRTQRTDIHLFEQWCHLATVHSDEELTDALQTRQSQALAFDLDTYRLAVKHLLPGKHTGLERLIFSCFTYEISL</sequence>
<dbReference type="PANTHER" id="PTHR30231:SF37">
    <property type="entry name" value="EXODEOXYRIBONUCLEASE 10"/>
    <property type="match status" value="1"/>
</dbReference>
<keyword evidence="5" id="KW-1185">Reference proteome</keyword>
<dbReference type="EC" id="2.7.7.7" evidence="1"/>
<comment type="catalytic activity">
    <reaction evidence="2">
        <text>DNA(n) + a 2'-deoxyribonucleoside 5'-triphosphate = DNA(n+1) + diphosphate</text>
        <dbReference type="Rhea" id="RHEA:22508"/>
        <dbReference type="Rhea" id="RHEA-COMP:17339"/>
        <dbReference type="Rhea" id="RHEA-COMP:17340"/>
        <dbReference type="ChEBI" id="CHEBI:33019"/>
        <dbReference type="ChEBI" id="CHEBI:61560"/>
        <dbReference type="ChEBI" id="CHEBI:173112"/>
        <dbReference type="EC" id="2.7.7.7"/>
    </reaction>
</comment>
<dbReference type="CDD" id="cd10434">
    <property type="entry name" value="GIY-YIG_UvrC_Cho"/>
    <property type="match status" value="1"/>
</dbReference>
<dbReference type="PANTHER" id="PTHR30231">
    <property type="entry name" value="DNA POLYMERASE III SUBUNIT EPSILON"/>
    <property type="match status" value="1"/>
</dbReference>
<dbReference type="InterPro" id="IPR036397">
    <property type="entry name" value="RNaseH_sf"/>
</dbReference>
<evidence type="ECO:0000259" key="3">
    <source>
        <dbReference type="PROSITE" id="PS50164"/>
    </source>
</evidence>
<dbReference type="RefSeq" id="WP_223912025.1">
    <property type="nucleotide sequence ID" value="NZ_AP024238.1"/>
</dbReference>
<dbReference type="Pfam" id="PF00929">
    <property type="entry name" value="RNase_T"/>
    <property type="match status" value="1"/>
</dbReference>
<dbReference type="PROSITE" id="PS50164">
    <property type="entry name" value="GIY_YIG"/>
    <property type="match status" value="1"/>
</dbReference>
<dbReference type="SUPFAM" id="SSF53098">
    <property type="entry name" value="Ribonuclease H-like"/>
    <property type="match status" value="1"/>
</dbReference>
<dbReference type="InterPro" id="IPR000305">
    <property type="entry name" value="GIY-YIG_endonuc"/>
</dbReference>
<dbReference type="EMBL" id="AP024238">
    <property type="protein sequence ID" value="BCO27251.1"/>
    <property type="molecule type" value="Genomic_DNA"/>
</dbReference>
<dbReference type="CDD" id="cd06127">
    <property type="entry name" value="DEDDh"/>
    <property type="match status" value="1"/>
</dbReference>
<dbReference type="InterPro" id="IPR047296">
    <property type="entry name" value="GIY-YIG_UvrC_Cho"/>
</dbReference>
<evidence type="ECO:0000256" key="1">
    <source>
        <dbReference type="ARBA" id="ARBA00012417"/>
    </source>
</evidence>
<dbReference type="NCBIfam" id="TIGR00573">
    <property type="entry name" value="dnaq"/>
    <property type="match status" value="1"/>
</dbReference>
<gene>
    <name evidence="4" type="ORF">MIZ03_2139</name>
</gene>
<dbReference type="InterPro" id="IPR013520">
    <property type="entry name" value="Ribonucl_H"/>
</dbReference>
<evidence type="ECO:0000256" key="2">
    <source>
        <dbReference type="ARBA" id="ARBA00049244"/>
    </source>
</evidence>
<dbReference type="Proteomes" id="UP000824366">
    <property type="component" value="Chromosome"/>
</dbReference>
<dbReference type="SUPFAM" id="SSF82771">
    <property type="entry name" value="GIY-YIG endonuclease"/>
    <property type="match status" value="1"/>
</dbReference>
<dbReference type="InterPro" id="IPR035901">
    <property type="entry name" value="GIY-YIG_endonuc_sf"/>
</dbReference>
<dbReference type="Gene3D" id="3.40.1440.10">
    <property type="entry name" value="GIY-YIG endonuclease"/>
    <property type="match status" value="1"/>
</dbReference>
<dbReference type="InterPro" id="IPR012337">
    <property type="entry name" value="RNaseH-like_sf"/>
</dbReference>
<protein>
    <recommendedName>
        <fullName evidence="1">DNA-directed DNA polymerase</fullName>
        <ecNumber evidence="1">2.7.7.7</ecNumber>
    </recommendedName>
</protein>
<dbReference type="InterPro" id="IPR006054">
    <property type="entry name" value="DnaQ"/>
</dbReference>